<dbReference type="GO" id="GO:0004792">
    <property type="term" value="F:thiosulfate-cyanide sulfurtransferase activity"/>
    <property type="evidence" value="ECO:0007669"/>
    <property type="project" value="InterPro"/>
</dbReference>
<dbReference type="InterPro" id="IPR001845">
    <property type="entry name" value="HTH_ArsR_DNA-bd_dom"/>
</dbReference>
<dbReference type="InterPro" id="IPR036388">
    <property type="entry name" value="WH-like_DNA-bd_sf"/>
</dbReference>
<dbReference type="NCBIfam" id="NF033788">
    <property type="entry name" value="HTH_metalloreg"/>
    <property type="match status" value="1"/>
</dbReference>
<evidence type="ECO:0000256" key="2">
    <source>
        <dbReference type="ARBA" id="ARBA00023125"/>
    </source>
</evidence>
<feature type="domain" description="HTH arsR-type" evidence="5">
    <location>
        <begin position="2"/>
        <end position="96"/>
    </location>
</feature>
<sequence length="217" mass="23481">MTKSELYDALARTGKALSSGKRLEMLELLAQSERAVQELASVAGLNLTTASAHLQVLRDAGLVVSRRAGTRVIYRMAGDDVAELVTAMSRVAEHHRPEVRDAKARYLPDDVELMSRVELLEAAADGRVIVLDVRPRGEYEAGHLPGAVSIPVDELPDRLAEIPADAEVVAYCRGRYCVMSYDAVRLLSDAGLSARLLDEGVLEWRSDGVQTVAGGAQ</sequence>
<proteinExistence type="predicted"/>
<protein>
    <submittedName>
        <fullName evidence="6">Metalloregulator ArsR/SmtB family transcription factor</fullName>
    </submittedName>
</protein>
<organism evidence="6 7">
    <name type="scientific">Cellulomonas humilata</name>
    <dbReference type="NCBI Taxonomy" id="144055"/>
    <lineage>
        <taxon>Bacteria</taxon>
        <taxon>Bacillati</taxon>
        <taxon>Actinomycetota</taxon>
        <taxon>Actinomycetes</taxon>
        <taxon>Micrococcales</taxon>
        <taxon>Cellulomonadaceae</taxon>
        <taxon>Cellulomonas</taxon>
    </lineage>
</organism>
<dbReference type="RefSeq" id="WP_175345752.1">
    <property type="nucleotide sequence ID" value="NZ_JABMCI010000035.1"/>
</dbReference>
<dbReference type="CDD" id="cd00158">
    <property type="entry name" value="RHOD"/>
    <property type="match status" value="1"/>
</dbReference>
<dbReference type="SUPFAM" id="SSF52821">
    <property type="entry name" value="Rhodanese/Cell cycle control phosphatase"/>
    <property type="match status" value="1"/>
</dbReference>
<dbReference type="PROSITE" id="PS50987">
    <property type="entry name" value="HTH_ARSR_2"/>
    <property type="match status" value="1"/>
</dbReference>
<accession>A0A7Y5ZZU6</accession>
<comment type="caution">
    <text evidence="6">The sequence shown here is derived from an EMBL/GenBank/DDBJ whole genome shotgun (WGS) entry which is preliminary data.</text>
</comment>
<dbReference type="EMBL" id="JABMCI010000035">
    <property type="protein sequence ID" value="NUU15844.1"/>
    <property type="molecule type" value="Genomic_DNA"/>
</dbReference>
<dbReference type="CDD" id="cd00090">
    <property type="entry name" value="HTH_ARSR"/>
    <property type="match status" value="1"/>
</dbReference>
<dbReference type="InterPro" id="IPR036873">
    <property type="entry name" value="Rhodanese-like_dom_sf"/>
</dbReference>
<reference evidence="6 7" key="1">
    <citation type="submission" date="2020-05" db="EMBL/GenBank/DDBJ databases">
        <title>Genome Sequencing of Type Strains.</title>
        <authorList>
            <person name="Lemaire J.F."/>
            <person name="Inderbitzin P."/>
            <person name="Gregorio O.A."/>
            <person name="Collins S.B."/>
            <person name="Wespe N."/>
            <person name="Knight-Connoni V."/>
        </authorList>
    </citation>
    <scope>NUCLEOTIDE SEQUENCE [LARGE SCALE GENOMIC DNA]</scope>
    <source>
        <strain evidence="6 7">ATCC 25174</strain>
    </source>
</reference>
<dbReference type="Proteomes" id="UP000565724">
    <property type="component" value="Unassembled WGS sequence"/>
</dbReference>
<evidence type="ECO:0000256" key="1">
    <source>
        <dbReference type="ARBA" id="ARBA00023015"/>
    </source>
</evidence>
<dbReference type="PRINTS" id="PR00778">
    <property type="entry name" value="HTHARSR"/>
</dbReference>
<name>A0A7Y5ZZU6_9CELL</name>
<dbReference type="InterPro" id="IPR051081">
    <property type="entry name" value="HTH_MetalResp_TranReg"/>
</dbReference>
<dbReference type="AlphaFoldDB" id="A0A7Y5ZZU6"/>
<evidence type="ECO:0000313" key="7">
    <source>
        <dbReference type="Proteomes" id="UP000565724"/>
    </source>
</evidence>
<gene>
    <name evidence="6" type="ORF">HP550_01090</name>
</gene>
<keyword evidence="3" id="KW-0804">Transcription</keyword>
<dbReference type="SUPFAM" id="SSF46785">
    <property type="entry name" value="Winged helix' DNA-binding domain"/>
    <property type="match status" value="1"/>
</dbReference>
<dbReference type="InterPro" id="IPR001763">
    <property type="entry name" value="Rhodanese-like_dom"/>
</dbReference>
<evidence type="ECO:0000256" key="3">
    <source>
        <dbReference type="ARBA" id="ARBA00023163"/>
    </source>
</evidence>
<dbReference type="InterPro" id="IPR011991">
    <property type="entry name" value="ArsR-like_HTH"/>
</dbReference>
<dbReference type="Pfam" id="PF01022">
    <property type="entry name" value="HTH_5"/>
    <property type="match status" value="1"/>
</dbReference>
<dbReference type="SMART" id="SM00418">
    <property type="entry name" value="HTH_ARSR"/>
    <property type="match status" value="1"/>
</dbReference>
<dbReference type="PANTHER" id="PTHR33154:SF18">
    <property type="entry name" value="ARSENICAL RESISTANCE OPERON REPRESSOR"/>
    <property type="match status" value="1"/>
</dbReference>
<dbReference type="InterPro" id="IPR036390">
    <property type="entry name" value="WH_DNA-bd_sf"/>
</dbReference>
<dbReference type="SMART" id="SM00450">
    <property type="entry name" value="RHOD"/>
    <property type="match status" value="1"/>
</dbReference>
<feature type="domain" description="Rhodanese" evidence="4">
    <location>
        <begin position="124"/>
        <end position="213"/>
    </location>
</feature>
<dbReference type="PROSITE" id="PS50206">
    <property type="entry name" value="RHODANESE_3"/>
    <property type="match status" value="1"/>
</dbReference>
<keyword evidence="1" id="KW-0805">Transcription regulation</keyword>
<evidence type="ECO:0000259" key="4">
    <source>
        <dbReference type="PROSITE" id="PS50206"/>
    </source>
</evidence>
<keyword evidence="7" id="KW-1185">Reference proteome</keyword>
<dbReference type="Gene3D" id="3.40.250.10">
    <property type="entry name" value="Rhodanese-like domain"/>
    <property type="match status" value="1"/>
</dbReference>
<evidence type="ECO:0000313" key="6">
    <source>
        <dbReference type="EMBL" id="NUU15844.1"/>
    </source>
</evidence>
<evidence type="ECO:0000259" key="5">
    <source>
        <dbReference type="PROSITE" id="PS50987"/>
    </source>
</evidence>
<keyword evidence="2" id="KW-0238">DNA-binding</keyword>
<dbReference type="InterPro" id="IPR001307">
    <property type="entry name" value="Thiosulphate_STrfase_CS"/>
</dbReference>
<dbReference type="Gene3D" id="1.10.10.10">
    <property type="entry name" value="Winged helix-like DNA-binding domain superfamily/Winged helix DNA-binding domain"/>
    <property type="match status" value="1"/>
</dbReference>
<dbReference type="GO" id="GO:0003677">
    <property type="term" value="F:DNA binding"/>
    <property type="evidence" value="ECO:0007669"/>
    <property type="project" value="UniProtKB-KW"/>
</dbReference>
<dbReference type="PROSITE" id="PS00380">
    <property type="entry name" value="RHODANESE_1"/>
    <property type="match status" value="1"/>
</dbReference>
<dbReference type="GO" id="GO:0003700">
    <property type="term" value="F:DNA-binding transcription factor activity"/>
    <property type="evidence" value="ECO:0007669"/>
    <property type="project" value="InterPro"/>
</dbReference>
<dbReference type="Pfam" id="PF00581">
    <property type="entry name" value="Rhodanese"/>
    <property type="match status" value="1"/>
</dbReference>
<dbReference type="PANTHER" id="PTHR33154">
    <property type="entry name" value="TRANSCRIPTIONAL REGULATOR, ARSR FAMILY"/>
    <property type="match status" value="1"/>
</dbReference>